<comment type="similarity">
    <text evidence="6">Belongs to the peptidase M24A family. Methionine aminopeptidase type 1 subfamily.</text>
</comment>
<dbReference type="Gene3D" id="3.90.230.10">
    <property type="entry name" value="Creatinase/methionine aminopeptidase superfamily"/>
    <property type="match status" value="1"/>
</dbReference>
<evidence type="ECO:0000313" key="9">
    <source>
        <dbReference type="EMBL" id="MBB4045039.1"/>
    </source>
</evidence>
<dbReference type="HAMAP" id="MF_01974">
    <property type="entry name" value="MetAP_1"/>
    <property type="match status" value="1"/>
</dbReference>
<dbReference type="CDD" id="cd01086">
    <property type="entry name" value="MetAP1"/>
    <property type="match status" value="1"/>
</dbReference>
<comment type="cofactor">
    <cofactor evidence="6">
        <name>Co(2+)</name>
        <dbReference type="ChEBI" id="CHEBI:48828"/>
    </cofactor>
    <cofactor evidence="6">
        <name>Zn(2+)</name>
        <dbReference type="ChEBI" id="CHEBI:29105"/>
    </cofactor>
    <cofactor evidence="6">
        <name>Mn(2+)</name>
        <dbReference type="ChEBI" id="CHEBI:29035"/>
    </cofactor>
    <cofactor evidence="6">
        <name>Fe(2+)</name>
        <dbReference type="ChEBI" id="CHEBI:29033"/>
    </cofactor>
    <text evidence="6">Binds 2 divalent metal cations per subunit. Has a high-affinity and a low affinity metal-binding site. The true nature of the physiological cofactor is under debate. The enzyme is active with cobalt, zinc, manganese or divalent iron ions. Most likely, methionine aminopeptidases function as mononuclear Fe(2+)-metalloproteases under physiological conditions, and the catalytically relevant metal-binding site has been assigned to the histidine-containing high-affinity site.</text>
</comment>
<feature type="binding site" evidence="6">
    <location>
        <position position="173"/>
    </location>
    <ligand>
        <name>a divalent metal cation</name>
        <dbReference type="ChEBI" id="CHEBI:60240"/>
        <label>2</label>
        <note>catalytic</note>
    </ligand>
</feature>
<comment type="function">
    <text evidence="1 6">Removes the N-terminal methionine from nascent proteins. The N-terminal methionine is often cleaved when the second residue in the primary sequence is small and uncharged (Met-Ala-, Cys, Gly, Pro, Ser, Thr, or Val). Requires deformylation of the N(alpha)-formylated initiator methionine before it can be hydrolyzed.</text>
</comment>
<dbReference type="PANTHER" id="PTHR43330">
    <property type="entry name" value="METHIONINE AMINOPEPTIDASE"/>
    <property type="match status" value="1"/>
</dbReference>
<dbReference type="Pfam" id="PF00557">
    <property type="entry name" value="Peptidase_M24"/>
    <property type="match status" value="1"/>
</dbReference>
<dbReference type="RefSeq" id="WP_044160825.1">
    <property type="nucleotide sequence ID" value="NZ_JACIER010000011.1"/>
</dbReference>
<feature type="binding site" evidence="6">
    <location>
        <position position="237"/>
    </location>
    <ligand>
        <name>a divalent metal cation</name>
        <dbReference type="ChEBI" id="CHEBI:60240"/>
        <label>2</label>
        <note>catalytic</note>
    </ligand>
</feature>
<dbReference type="PROSITE" id="PS00680">
    <property type="entry name" value="MAP_1"/>
    <property type="match status" value="1"/>
</dbReference>
<keyword evidence="5 6" id="KW-0378">Hydrolase</keyword>
<feature type="binding site" evidence="6">
    <location>
        <position position="110"/>
    </location>
    <ligand>
        <name>a divalent metal cation</name>
        <dbReference type="ChEBI" id="CHEBI:60240"/>
        <label>1</label>
    </ligand>
</feature>
<dbReference type="GO" id="GO:0004239">
    <property type="term" value="F:initiator methionyl aminopeptidase activity"/>
    <property type="evidence" value="ECO:0007669"/>
    <property type="project" value="UniProtKB-UniRule"/>
</dbReference>
<sequence length="265" mass="28896">MIFLKTEDEIELLRQSNLLVGQTLAEVAKLIQPGVTTGELNKVAEEYIRDHGAIPTFKGVQSQYGGPFPAAICTSVNDQVVHGIPGDVVLREGDIVSVDCGTYMNGFCGDSAYTFCVGEVEEEVRQLLKVTKEALYVGIQNAVQGKRIGDIEYAIQQHCESHSYGVVREFVGHGIGKDMHEDPQVPNYGKRGYGTMLKKGLCIAIEPMITLGSRQIVMEGDGWTVRTKDRKFAAHFEHTVAVGAAGADILSSFEFVEEVLGDKAI</sequence>
<feature type="domain" description="Peptidase M24" evidence="8">
    <location>
        <begin position="11"/>
        <end position="242"/>
    </location>
</feature>
<organism evidence="9 10">
    <name type="scientific">Bacteroides reticulotermitis</name>
    <dbReference type="NCBI Taxonomy" id="1133319"/>
    <lineage>
        <taxon>Bacteria</taxon>
        <taxon>Pseudomonadati</taxon>
        <taxon>Bacteroidota</taxon>
        <taxon>Bacteroidia</taxon>
        <taxon>Bacteroidales</taxon>
        <taxon>Bacteroidaceae</taxon>
        <taxon>Bacteroides</taxon>
    </lineage>
</organism>
<feature type="binding site" evidence="6">
    <location>
        <position position="237"/>
    </location>
    <ligand>
        <name>a divalent metal cation</name>
        <dbReference type="ChEBI" id="CHEBI:60240"/>
        <label>1</label>
    </ligand>
</feature>
<dbReference type="InterPro" id="IPR002467">
    <property type="entry name" value="Pept_M24A_MAP1"/>
</dbReference>
<feature type="binding site" evidence="6">
    <location>
        <position position="99"/>
    </location>
    <ligand>
        <name>a divalent metal cation</name>
        <dbReference type="ChEBI" id="CHEBI:60240"/>
        <label>1</label>
    </ligand>
</feature>
<dbReference type="InterPro" id="IPR036005">
    <property type="entry name" value="Creatinase/aminopeptidase-like"/>
</dbReference>
<comment type="subunit">
    <text evidence="6">Monomer.</text>
</comment>
<dbReference type="EMBL" id="JACIER010000011">
    <property type="protein sequence ID" value="MBB4045039.1"/>
    <property type="molecule type" value="Genomic_DNA"/>
</dbReference>
<comment type="caution">
    <text evidence="9">The sequence shown here is derived from an EMBL/GenBank/DDBJ whole genome shotgun (WGS) entry which is preliminary data.</text>
</comment>
<feature type="binding site" evidence="6">
    <location>
        <position position="180"/>
    </location>
    <ligand>
        <name>substrate</name>
    </ligand>
</feature>
<dbReference type="InterPro" id="IPR001714">
    <property type="entry name" value="Pept_M24_MAP"/>
</dbReference>
<evidence type="ECO:0000256" key="2">
    <source>
        <dbReference type="ARBA" id="ARBA00022438"/>
    </source>
</evidence>
<dbReference type="EC" id="3.4.11.18" evidence="6 7"/>
<evidence type="ECO:0000256" key="3">
    <source>
        <dbReference type="ARBA" id="ARBA00022670"/>
    </source>
</evidence>
<dbReference type="PANTHER" id="PTHR43330:SF27">
    <property type="entry name" value="METHIONINE AMINOPEPTIDASE"/>
    <property type="match status" value="1"/>
</dbReference>
<feature type="binding site" evidence="6">
    <location>
        <position position="82"/>
    </location>
    <ligand>
        <name>substrate</name>
    </ligand>
</feature>
<evidence type="ECO:0000256" key="1">
    <source>
        <dbReference type="ARBA" id="ARBA00002521"/>
    </source>
</evidence>
<dbReference type="InterPro" id="IPR000994">
    <property type="entry name" value="Pept_M24"/>
</dbReference>
<comment type="catalytic activity">
    <reaction evidence="6 7">
        <text>Release of N-terminal amino acids, preferentially methionine, from peptides and arylamides.</text>
        <dbReference type="EC" id="3.4.11.18"/>
    </reaction>
</comment>
<dbReference type="GO" id="GO:0005829">
    <property type="term" value="C:cytosol"/>
    <property type="evidence" value="ECO:0007669"/>
    <property type="project" value="TreeGrafter"/>
</dbReference>
<dbReference type="GO" id="GO:0046872">
    <property type="term" value="F:metal ion binding"/>
    <property type="evidence" value="ECO:0007669"/>
    <property type="project" value="UniProtKB-UniRule"/>
</dbReference>
<keyword evidence="2 6" id="KW-0031">Aminopeptidase</keyword>
<evidence type="ECO:0000313" key="10">
    <source>
        <dbReference type="Proteomes" id="UP000560658"/>
    </source>
</evidence>
<keyword evidence="3 6" id="KW-0645">Protease</keyword>
<feature type="binding site" evidence="6">
    <location>
        <position position="110"/>
    </location>
    <ligand>
        <name>a divalent metal cation</name>
        <dbReference type="ChEBI" id="CHEBI:60240"/>
        <label>2</label>
        <note>catalytic</note>
    </ligand>
</feature>
<evidence type="ECO:0000259" key="8">
    <source>
        <dbReference type="Pfam" id="PF00557"/>
    </source>
</evidence>
<dbReference type="SUPFAM" id="SSF55920">
    <property type="entry name" value="Creatinase/aminopeptidase"/>
    <property type="match status" value="1"/>
</dbReference>
<dbReference type="Proteomes" id="UP000560658">
    <property type="component" value="Unassembled WGS sequence"/>
</dbReference>
<keyword evidence="10" id="KW-1185">Reference proteome</keyword>
<protein>
    <recommendedName>
        <fullName evidence="6 7">Methionine aminopeptidase</fullName>
        <shortName evidence="6">MAP</shortName>
        <shortName evidence="6">MetAP</shortName>
        <ecNumber evidence="6 7">3.4.11.18</ecNumber>
    </recommendedName>
    <alternativeName>
        <fullName evidence="6">Peptidase M</fullName>
    </alternativeName>
</protein>
<dbReference type="NCBIfam" id="TIGR00500">
    <property type="entry name" value="met_pdase_I"/>
    <property type="match status" value="1"/>
</dbReference>
<evidence type="ECO:0000256" key="6">
    <source>
        <dbReference type="HAMAP-Rule" id="MF_01974"/>
    </source>
</evidence>
<dbReference type="PRINTS" id="PR00599">
    <property type="entry name" value="MAPEPTIDASE"/>
</dbReference>
<evidence type="ECO:0000256" key="7">
    <source>
        <dbReference type="RuleBase" id="RU003653"/>
    </source>
</evidence>
<proteinExistence type="inferred from homology"/>
<name>A0A840D2K6_9BACE</name>
<evidence type="ECO:0000256" key="5">
    <source>
        <dbReference type="ARBA" id="ARBA00022801"/>
    </source>
</evidence>
<reference evidence="9" key="1">
    <citation type="submission" date="2020-08" db="EMBL/GenBank/DDBJ databases">
        <title>Genomic Encyclopedia of Type Strains, Phase IV (KMG-IV): sequencing the most valuable type-strain genomes for metagenomic binning, comparative biology and taxonomic classification.</title>
        <authorList>
            <person name="Goeker M."/>
        </authorList>
    </citation>
    <scope>NUCLEOTIDE SEQUENCE [LARGE SCALE GENOMIC DNA]</scope>
    <source>
        <strain evidence="9">DSM 105720</strain>
    </source>
</reference>
<gene>
    <name evidence="6" type="primary">map</name>
    <name evidence="9" type="ORF">GGR06_002841</name>
</gene>
<keyword evidence="4 6" id="KW-0479">Metal-binding</keyword>
<feature type="binding site" evidence="6">
    <location>
        <position position="206"/>
    </location>
    <ligand>
        <name>a divalent metal cation</name>
        <dbReference type="ChEBI" id="CHEBI:60240"/>
        <label>2</label>
        <note>catalytic</note>
    </ligand>
</feature>
<accession>A0A840D2K6</accession>
<dbReference type="GO" id="GO:0006508">
    <property type="term" value="P:proteolysis"/>
    <property type="evidence" value="ECO:0007669"/>
    <property type="project" value="UniProtKB-KW"/>
</dbReference>
<dbReference type="GO" id="GO:0070006">
    <property type="term" value="F:metalloaminopeptidase activity"/>
    <property type="evidence" value="ECO:0007669"/>
    <property type="project" value="UniProtKB-UniRule"/>
</dbReference>
<dbReference type="AlphaFoldDB" id="A0A840D2K6"/>
<evidence type="ECO:0000256" key="4">
    <source>
        <dbReference type="ARBA" id="ARBA00022723"/>
    </source>
</evidence>